<evidence type="ECO:0000256" key="6">
    <source>
        <dbReference type="SAM" id="Phobius"/>
    </source>
</evidence>
<name>A0ABV1BX77_9FIRM</name>
<organism evidence="8 9">
    <name type="scientific">[Lactobacillus] rogosae</name>
    <dbReference type="NCBI Taxonomy" id="706562"/>
    <lineage>
        <taxon>Bacteria</taxon>
        <taxon>Bacillati</taxon>
        <taxon>Bacillota</taxon>
        <taxon>Clostridia</taxon>
        <taxon>Lachnospirales</taxon>
        <taxon>Lachnospiraceae</taxon>
        <taxon>Lachnospira</taxon>
    </lineage>
</organism>
<evidence type="ECO:0000256" key="3">
    <source>
        <dbReference type="ARBA" id="ARBA00022692"/>
    </source>
</evidence>
<keyword evidence="2" id="KW-1003">Cell membrane</keyword>
<dbReference type="Pfam" id="PF02687">
    <property type="entry name" value="FtsX"/>
    <property type="match status" value="2"/>
</dbReference>
<dbReference type="EMBL" id="JBBMER010000004">
    <property type="protein sequence ID" value="MEQ2379645.1"/>
    <property type="molecule type" value="Genomic_DNA"/>
</dbReference>
<dbReference type="PANTHER" id="PTHR30287:SF2">
    <property type="entry name" value="BLL1001 PROTEIN"/>
    <property type="match status" value="1"/>
</dbReference>
<feature type="transmembrane region" description="Helical" evidence="6">
    <location>
        <begin position="311"/>
        <end position="337"/>
    </location>
</feature>
<keyword evidence="5 6" id="KW-0472">Membrane</keyword>
<sequence>MKNPLIKRLPREFTGEIAKYIVIFIFMTAVIGLISGFLIADGSVLDTYNKSFDKYNVEDGNFELYSKADDKLIDRLEEENVTIYENFYKEETLKVHNNEKLREDDQSTIRFYINRDDIDKVDVMEGRLAEDINEIALDRMYSVNNNIKIGDIINVGTRALKVTGYVALSDYSCLFSNNSDTMFDSLKFGVGVVSESCFDMYDDTHIHYVYSWKYDNKPADDIEEKEMADDFMKVISNNAILTNYIPGYLNQAIHFTGDDMGSDRAMMIVLLYVVIAIMAFVFAVTTNNTIFKEANVIGTLRASGYTRGELLLHYILLPIIVTLAGALVGNILGYTWFKDIFVDTYYQSYSLTTYTTLWNGEAFVLTTVVPFIIMVVINVLLIGYRLRLSPLKFLRKDLAVRQKKKAVHLPGFKFFNRFRLRIIIQNMPNYITLFVGILFANILLLFGIMMTPLLDHYQNEIQDKLIAKHQYVLKVPVEVDNEAAEKYCVRTLSTLEGRLKSEDVLIYGIADDSEYVDINSSELKDGEVYVSHGYAEKFKINKGDKITLKEKYEDKEYTFTVKDMYDYPSAFAVFMDEGYFKNLFDKEDDYYSGYLSSEKLDIDEKYIATEITLDDLTKVSRQLDRSMGEVFGIIKVFAVVLFAVLMFLLTKLIVEKNSTSISMVKILGYSNSEISRLYVTSTTIVVVISVVINIALSVVIMNSLFRVFMEKMSGWISCYYAPYLFVVMFVLNIGVYALISVFMMYKIKKIPMDEALKNVE</sequence>
<evidence type="ECO:0000313" key="9">
    <source>
        <dbReference type="Proteomes" id="UP001442364"/>
    </source>
</evidence>
<evidence type="ECO:0000259" key="7">
    <source>
        <dbReference type="Pfam" id="PF02687"/>
    </source>
</evidence>
<feature type="transmembrane region" description="Helical" evidence="6">
    <location>
        <begin position="362"/>
        <end position="386"/>
    </location>
</feature>
<keyword evidence="9" id="KW-1185">Reference proteome</keyword>
<dbReference type="PANTHER" id="PTHR30287">
    <property type="entry name" value="MEMBRANE COMPONENT OF PREDICTED ABC SUPERFAMILY METABOLITE UPTAKE TRANSPORTER"/>
    <property type="match status" value="1"/>
</dbReference>
<feature type="domain" description="ABC3 transporter permease C-terminal" evidence="7">
    <location>
        <begin position="268"/>
        <end position="382"/>
    </location>
</feature>
<dbReference type="InterPro" id="IPR003838">
    <property type="entry name" value="ABC3_permease_C"/>
</dbReference>
<gene>
    <name evidence="8" type="ORF">WMO14_07100</name>
</gene>
<dbReference type="InterPro" id="IPR038766">
    <property type="entry name" value="Membrane_comp_ABC_pdt"/>
</dbReference>
<evidence type="ECO:0000256" key="1">
    <source>
        <dbReference type="ARBA" id="ARBA00004651"/>
    </source>
</evidence>
<feature type="transmembrane region" description="Helical" evidence="6">
    <location>
        <begin position="720"/>
        <end position="745"/>
    </location>
</feature>
<comment type="subcellular location">
    <subcellularLocation>
        <location evidence="1">Cell membrane</location>
        <topology evidence="1">Multi-pass membrane protein</topology>
    </subcellularLocation>
</comment>
<keyword evidence="3 6" id="KW-0812">Transmembrane</keyword>
<keyword evidence="4 6" id="KW-1133">Transmembrane helix</keyword>
<evidence type="ECO:0000256" key="2">
    <source>
        <dbReference type="ARBA" id="ARBA00022475"/>
    </source>
</evidence>
<feature type="transmembrane region" description="Helical" evidence="6">
    <location>
        <begin position="430"/>
        <end position="454"/>
    </location>
</feature>
<proteinExistence type="predicted"/>
<evidence type="ECO:0000256" key="4">
    <source>
        <dbReference type="ARBA" id="ARBA00022989"/>
    </source>
</evidence>
<accession>A0ABV1BX77</accession>
<feature type="domain" description="ABC3 transporter permease C-terminal" evidence="7">
    <location>
        <begin position="634"/>
        <end position="751"/>
    </location>
</feature>
<dbReference type="RefSeq" id="WP_349153560.1">
    <property type="nucleotide sequence ID" value="NZ_JBBMER010000004.1"/>
</dbReference>
<dbReference type="Proteomes" id="UP001442364">
    <property type="component" value="Unassembled WGS sequence"/>
</dbReference>
<feature type="transmembrane region" description="Helical" evidence="6">
    <location>
        <begin position="20"/>
        <end position="40"/>
    </location>
</feature>
<protein>
    <submittedName>
        <fullName evidence="8">FtsX-like permease family protein</fullName>
    </submittedName>
</protein>
<feature type="transmembrane region" description="Helical" evidence="6">
    <location>
        <begin position="265"/>
        <end position="290"/>
    </location>
</feature>
<reference evidence="8 9" key="1">
    <citation type="submission" date="2024-03" db="EMBL/GenBank/DDBJ databases">
        <title>Human intestinal bacterial collection.</title>
        <authorList>
            <person name="Pauvert C."/>
            <person name="Hitch T.C.A."/>
            <person name="Clavel T."/>
        </authorList>
    </citation>
    <scope>NUCLEOTIDE SEQUENCE [LARGE SCALE GENOMIC DNA]</scope>
    <source>
        <strain evidence="8 9">CLA-AA-H255</strain>
    </source>
</reference>
<comment type="caution">
    <text evidence="8">The sequence shown here is derived from an EMBL/GenBank/DDBJ whole genome shotgun (WGS) entry which is preliminary data.</text>
</comment>
<evidence type="ECO:0000313" key="8">
    <source>
        <dbReference type="EMBL" id="MEQ2379645.1"/>
    </source>
</evidence>
<evidence type="ECO:0000256" key="5">
    <source>
        <dbReference type="ARBA" id="ARBA00023136"/>
    </source>
</evidence>
<feature type="transmembrane region" description="Helical" evidence="6">
    <location>
        <begin position="675"/>
        <end position="700"/>
    </location>
</feature>
<feature type="transmembrane region" description="Helical" evidence="6">
    <location>
        <begin position="630"/>
        <end position="654"/>
    </location>
</feature>